<evidence type="ECO:0000313" key="1">
    <source>
        <dbReference type="EMBL" id="ADO35641.1"/>
    </source>
</evidence>
<organism evidence="1 2">
    <name type="scientific">Eubacterium callanderi</name>
    <dbReference type="NCBI Taxonomy" id="53442"/>
    <lineage>
        <taxon>Bacteria</taxon>
        <taxon>Bacillati</taxon>
        <taxon>Bacillota</taxon>
        <taxon>Clostridia</taxon>
        <taxon>Eubacteriales</taxon>
        <taxon>Eubacteriaceae</taxon>
        <taxon>Eubacterium</taxon>
    </lineage>
</organism>
<name>E3GJ06_9FIRM</name>
<sequence>MIKQGLQKALFFYLKRIDVTVL</sequence>
<dbReference type="AlphaFoldDB" id="E3GJ06"/>
<dbReference type="EMBL" id="CP002273">
    <property type="protein sequence ID" value="ADO35641.1"/>
    <property type="molecule type" value="Genomic_DNA"/>
</dbReference>
<accession>E3GJ06</accession>
<proteinExistence type="predicted"/>
<keyword evidence="2" id="KW-1185">Reference proteome</keyword>
<dbReference type="Proteomes" id="UP000006873">
    <property type="component" value="Chromosome"/>
</dbReference>
<gene>
    <name evidence="1" type="ordered locus">ELI_0625</name>
</gene>
<dbReference type="KEGG" id="elm:ELI_0625"/>
<dbReference type="HOGENOM" id="CLU_3424716_0_0_9"/>
<protein>
    <submittedName>
        <fullName evidence="1">Uncharacterized protein</fullName>
    </submittedName>
</protein>
<reference evidence="1 2" key="2">
    <citation type="journal article" date="2011" name="J. Bacteriol.">
        <title>Complete genome sequence of a carbon monoxide-utilizing acetogen, Eubacterium limosum KIST612.</title>
        <authorList>
            <person name="Roh H."/>
            <person name="Ko H.J."/>
            <person name="Kim D."/>
            <person name="Choi D.G."/>
            <person name="Park S."/>
            <person name="Kim S."/>
            <person name="Chang I.S."/>
            <person name="Choi I.G."/>
        </authorList>
    </citation>
    <scope>NUCLEOTIDE SEQUENCE [LARGE SCALE GENOMIC DNA]</scope>
    <source>
        <strain evidence="1 2">KIST612</strain>
    </source>
</reference>
<reference key="1">
    <citation type="submission" date="2010-09" db="EMBL/GenBank/DDBJ databases">
        <authorList>
            <person name="Roh H."/>
            <person name="Ko H.-J."/>
            <person name="Kim D."/>
            <person name="Choi D.G."/>
            <person name="Park S."/>
            <person name="Kim S."/>
            <person name="Kim K.H."/>
            <person name="Chang I.S."/>
            <person name="Choi I.-G."/>
        </authorList>
    </citation>
    <scope>NUCLEOTIDE SEQUENCE</scope>
    <source>
        <strain>KIST612</strain>
    </source>
</reference>
<evidence type="ECO:0000313" key="2">
    <source>
        <dbReference type="Proteomes" id="UP000006873"/>
    </source>
</evidence>